<dbReference type="Pfam" id="PF15585">
    <property type="entry name" value="Imm7"/>
    <property type="match status" value="1"/>
</dbReference>
<protein>
    <recommendedName>
        <fullName evidence="3">Immunity protein 7 of polymorphic toxin system</fullName>
    </recommendedName>
</protein>
<name>A0A846XQH7_9NOCA</name>
<evidence type="ECO:0008006" key="3">
    <source>
        <dbReference type="Google" id="ProtNLM"/>
    </source>
</evidence>
<accession>A0A846XQH7</accession>
<dbReference type="RefSeq" id="WP_068041651.1">
    <property type="nucleotide sequence ID" value="NZ_JAAXOO010000008.1"/>
</dbReference>
<dbReference type="EMBL" id="JAAXOO010000008">
    <property type="protein sequence ID" value="NKY37000.1"/>
    <property type="molecule type" value="Genomic_DNA"/>
</dbReference>
<sequence>MFEYHGWISLRSTAAAVEDEPPLRLDEIRAVVAEVSGYALMDLQAMNGEYFLHMGGKPNHAGAWGIKVIELFRRIGGLAPGSYGLLHVHDDEDMFATDFRVYRLVRGTVTEHIEPLLSPVIPTLEDPYL</sequence>
<reference evidence="1 2" key="1">
    <citation type="submission" date="2020-04" db="EMBL/GenBank/DDBJ databases">
        <title>MicrobeNet Type strains.</title>
        <authorList>
            <person name="Nicholson A.C."/>
        </authorList>
    </citation>
    <scope>NUCLEOTIDE SEQUENCE [LARGE SCALE GENOMIC DNA]</scope>
    <source>
        <strain evidence="1 2">DSM 45078</strain>
    </source>
</reference>
<dbReference type="AlphaFoldDB" id="A0A846XQH7"/>
<organism evidence="1 2">
    <name type="scientific">Nocardia speluncae</name>
    <dbReference type="NCBI Taxonomy" id="419477"/>
    <lineage>
        <taxon>Bacteria</taxon>
        <taxon>Bacillati</taxon>
        <taxon>Actinomycetota</taxon>
        <taxon>Actinomycetes</taxon>
        <taxon>Mycobacteriales</taxon>
        <taxon>Nocardiaceae</taxon>
        <taxon>Nocardia</taxon>
    </lineage>
</organism>
<dbReference type="InterPro" id="IPR028965">
    <property type="entry name" value="Imm7"/>
</dbReference>
<evidence type="ECO:0000313" key="1">
    <source>
        <dbReference type="EMBL" id="NKY37000.1"/>
    </source>
</evidence>
<comment type="caution">
    <text evidence="1">The sequence shown here is derived from an EMBL/GenBank/DDBJ whole genome shotgun (WGS) entry which is preliminary data.</text>
</comment>
<evidence type="ECO:0000313" key="2">
    <source>
        <dbReference type="Proteomes" id="UP000565715"/>
    </source>
</evidence>
<keyword evidence="2" id="KW-1185">Reference proteome</keyword>
<proteinExistence type="predicted"/>
<dbReference type="Proteomes" id="UP000565715">
    <property type="component" value="Unassembled WGS sequence"/>
</dbReference>
<gene>
    <name evidence="1" type="ORF">HGA13_28605</name>
</gene>